<dbReference type="AlphaFoldDB" id="A0A9P6PGH3"/>
<evidence type="ECO:0000313" key="2">
    <source>
        <dbReference type="Proteomes" id="UP000726737"/>
    </source>
</evidence>
<accession>A0A9P6PGH3</accession>
<reference evidence="1" key="1">
    <citation type="journal article" date="2020" name="Fungal Divers.">
        <title>Resolving the Mortierellaceae phylogeny through synthesis of multi-gene phylogenetics and phylogenomics.</title>
        <authorList>
            <person name="Vandepol N."/>
            <person name="Liber J."/>
            <person name="Desiro A."/>
            <person name="Na H."/>
            <person name="Kennedy M."/>
            <person name="Barry K."/>
            <person name="Grigoriev I.V."/>
            <person name="Miller A.N."/>
            <person name="O'Donnell K."/>
            <person name="Stajich J.E."/>
            <person name="Bonito G."/>
        </authorList>
    </citation>
    <scope>NUCLEOTIDE SEQUENCE</scope>
    <source>
        <strain evidence="1">KOD948</strain>
    </source>
</reference>
<dbReference type="Proteomes" id="UP000726737">
    <property type="component" value="Unassembled WGS sequence"/>
</dbReference>
<keyword evidence="2" id="KW-1185">Reference proteome</keyword>
<comment type="caution">
    <text evidence="1">The sequence shown here is derived from an EMBL/GenBank/DDBJ whole genome shotgun (WGS) entry which is preliminary data.</text>
</comment>
<sequence>IIEYVEPRMAFNADALMVTSGMATPAGLMGQAGGVAGWSRKSWSFEAPSPSHQVED</sequence>
<organism evidence="1 2">
    <name type="scientific">Mortierella polycephala</name>
    <dbReference type="NCBI Taxonomy" id="41804"/>
    <lineage>
        <taxon>Eukaryota</taxon>
        <taxon>Fungi</taxon>
        <taxon>Fungi incertae sedis</taxon>
        <taxon>Mucoromycota</taxon>
        <taxon>Mortierellomycotina</taxon>
        <taxon>Mortierellomycetes</taxon>
        <taxon>Mortierellales</taxon>
        <taxon>Mortierellaceae</taxon>
        <taxon>Mortierella</taxon>
    </lineage>
</organism>
<name>A0A9P6PGH3_9FUNG</name>
<gene>
    <name evidence="1" type="ORF">BG011_001450</name>
</gene>
<evidence type="ECO:0000313" key="1">
    <source>
        <dbReference type="EMBL" id="KAG0247458.1"/>
    </source>
</evidence>
<protein>
    <submittedName>
        <fullName evidence="1">Uncharacterized protein</fullName>
    </submittedName>
</protein>
<dbReference type="EMBL" id="JAAAJA010001383">
    <property type="protein sequence ID" value="KAG0247458.1"/>
    <property type="molecule type" value="Genomic_DNA"/>
</dbReference>
<proteinExistence type="predicted"/>
<feature type="non-terminal residue" evidence="1">
    <location>
        <position position="1"/>
    </location>
</feature>